<evidence type="ECO:0000256" key="5">
    <source>
        <dbReference type="ARBA" id="ARBA00023163"/>
    </source>
</evidence>
<feature type="compositionally biased region" description="Pro residues" evidence="7">
    <location>
        <begin position="181"/>
        <end position="192"/>
    </location>
</feature>
<keyword evidence="10" id="KW-1185">Reference proteome</keyword>
<evidence type="ECO:0000259" key="8">
    <source>
        <dbReference type="PROSITE" id="PS50048"/>
    </source>
</evidence>
<accession>A0A316UML5</accession>
<feature type="compositionally biased region" description="Low complexity" evidence="7">
    <location>
        <begin position="1130"/>
        <end position="1141"/>
    </location>
</feature>
<feature type="domain" description="Zn(2)-C6 fungal-type" evidence="8">
    <location>
        <begin position="54"/>
        <end position="87"/>
    </location>
</feature>
<dbReference type="GO" id="GO:0008270">
    <property type="term" value="F:zinc ion binding"/>
    <property type="evidence" value="ECO:0007669"/>
    <property type="project" value="InterPro"/>
</dbReference>
<organism evidence="9 10">
    <name type="scientific">Jaminaea rosea</name>
    <dbReference type="NCBI Taxonomy" id="1569628"/>
    <lineage>
        <taxon>Eukaryota</taxon>
        <taxon>Fungi</taxon>
        <taxon>Dikarya</taxon>
        <taxon>Basidiomycota</taxon>
        <taxon>Ustilaginomycotina</taxon>
        <taxon>Exobasidiomycetes</taxon>
        <taxon>Microstromatales</taxon>
        <taxon>Microstromatales incertae sedis</taxon>
        <taxon>Jaminaea</taxon>
    </lineage>
</organism>
<dbReference type="CDD" id="cd12148">
    <property type="entry name" value="fungal_TF_MHR"/>
    <property type="match status" value="1"/>
</dbReference>
<dbReference type="Pfam" id="PF04082">
    <property type="entry name" value="Fungal_trans"/>
    <property type="match status" value="1"/>
</dbReference>
<feature type="compositionally biased region" description="Polar residues" evidence="7">
    <location>
        <begin position="115"/>
        <end position="135"/>
    </location>
</feature>
<dbReference type="GO" id="GO:0000981">
    <property type="term" value="F:DNA-binding transcription factor activity, RNA polymerase II-specific"/>
    <property type="evidence" value="ECO:0007669"/>
    <property type="project" value="InterPro"/>
</dbReference>
<dbReference type="GO" id="GO:0006351">
    <property type="term" value="P:DNA-templated transcription"/>
    <property type="evidence" value="ECO:0007669"/>
    <property type="project" value="InterPro"/>
</dbReference>
<feature type="region of interest" description="Disordered" evidence="7">
    <location>
        <begin position="573"/>
        <end position="642"/>
    </location>
</feature>
<protein>
    <recommendedName>
        <fullName evidence="8">Zn(2)-C6 fungal-type domain-containing protein</fullName>
    </recommendedName>
</protein>
<keyword evidence="2" id="KW-0479">Metal-binding</keyword>
<reference evidence="9 10" key="1">
    <citation type="journal article" date="2018" name="Mol. Biol. Evol.">
        <title>Broad Genomic Sampling Reveals a Smut Pathogenic Ancestry of the Fungal Clade Ustilaginomycotina.</title>
        <authorList>
            <person name="Kijpornyongpan T."/>
            <person name="Mondo S.J."/>
            <person name="Barry K."/>
            <person name="Sandor L."/>
            <person name="Lee J."/>
            <person name="Lipzen A."/>
            <person name="Pangilinan J."/>
            <person name="LaButti K."/>
            <person name="Hainaut M."/>
            <person name="Henrissat B."/>
            <person name="Grigoriev I.V."/>
            <person name="Spatafora J.W."/>
            <person name="Aime M.C."/>
        </authorList>
    </citation>
    <scope>NUCLEOTIDE SEQUENCE [LARGE SCALE GENOMIC DNA]</scope>
    <source>
        <strain evidence="9 10">MCA 5214</strain>
    </source>
</reference>
<sequence>MAREDSPMSADSPDGSYAQDGSFEASPPLINGEKPRVRADGPGGSDVKPGARIACLECRSAKIRCSAPNDGKVPCKRCSRHDKECVFEKHRRGRKPGRPNLPKDKSAISAAGPSKPTQPQSHRQISNSPQQQSSAPYRPSAWSPGNGGDPPSNLPHYPLPSPYARSPGGAAGHPSDYFSRPLPPPPPPPPAPSVTNGHKVSSSRSSNEYLGQQSGRLLHGRTYHPGSLPHFPSHDSGAAFYGPSRTLASPSPFEAQALAGGLSGYRTGPLSSSSSNRQQGFFSPPLSSAVSGRPSPSYPLASSSREDSYARWGPTESSTRSRQSVESMPRRPSDPSAHIPPSPSSLASMGPPQPSFTRAPGNASKLSASRTLPAPHYQPQPPATLRSSDEEDEEDELVDEDDVGGDHHDQDVLSRPLQLLAYASTAAARKQTHGGFRDPRSVAAAATLGLISSPRQLSQARRVAAGLKAQASPAASSISLPTSDAPLPPQKIASVGIQGGGGAEPSTLENGNWEYKAGRVRPIKTAENTASPLSTATKGSFEEAATVGSEAAPIQQAIEFAPEAVSAIESGIAADEGPHLGKRRRSDDEPLPVPPSRRASANVEGAEHTVAASNQLRRPSSRTAERMSIDETPAAVAEEDAPVDPVGASRKGYFRFSLYSSKLDVDPAYDPIAQGIASSKEMEDLFDLFFNKVNPSNFIFDPFLHSLTYIRARSKFLLTVIASISARMSEGCAELTERLECHWRDKLFPLIVTGGYKSVEISQAFLLASLFHRPTHIIVEDRAWQYLGMAIRTATEVGVNIALAPSPSFSAQDNEQLSRRVRNRQRLWKSLLIAEGTLSTQFGRPCTLSCTDSPLMQSVRWNREDFALPEDAALVCQIELRKLVEKHTQAFEACLAVPSGGNQVTDSISTLTRLRASACTDLETWKRLWCPTGGMDEAGVGGSMAMGAFLVRWSPYSRLIYNYWRCHLNSIVLQAAALRDEVATPIAHDSMRCARELIDTLLDDDQIGTDGLPLAPNAVVVMATYAAVSALRMTKLDVGRHTGVHVDAKATFDQVHKLAGCLEVAGRTPAHRDGAAAPYGMYLRSVLALFDTDSKSTSSVASMSDPAGSTTKDSKSGDNSHSGVKNANDGAASAPSSGSKALDEAFGNAAAAAAAVAALSNGGSGSGHGLTPFPIPGATKSTSTVPPPPPPIITTGATAAGGPSSSSSSASPFPSATNLYPNPAVDGDSEEVWEYLTGGGSASAAAAAALWPSTPSTAWGGGSV</sequence>
<dbReference type="AlphaFoldDB" id="A0A316UML5"/>
<dbReference type="PROSITE" id="PS50048">
    <property type="entry name" value="ZN2_CY6_FUNGAL_2"/>
    <property type="match status" value="1"/>
</dbReference>
<dbReference type="InterPro" id="IPR036864">
    <property type="entry name" value="Zn2-C6_fun-type_DNA-bd_sf"/>
</dbReference>
<feature type="region of interest" description="Disordered" evidence="7">
    <location>
        <begin position="1"/>
        <end position="51"/>
    </location>
</feature>
<evidence type="ECO:0000313" key="9">
    <source>
        <dbReference type="EMBL" id="PWN26204.1"/>
    </source>
</evidence>
<feature type="region of interest" description="Disordered" evidence="7">
    <location>
        <begin position="1096"/>
        <end position="1141"/>
    </location>
</feature>
<dbReference type="GO" id="GO:0005634">
    <property type="term" value="C:nucleus"/>
    <property type="evidence" value="ECO:0007669"/>
    <property type="project" value="UniProtKB-SubCell"/>
</dbReference>
<feature type="compositionally biased region" description="Polar residues" evidence="7">
    <location>
        <begin position="611"/>
        <end position="622"/>
    </location>
</feature>
<dbReference type="InterPro" id="IPR051089">
    <property type="entry name" value="prtT"/>
</dbReference>
<feature type="compositionally biased region" description="Polar residues" evidence="7">
    <location>
        <begin position="315"/>
        <end position="326"/>
    </location>
</feature>
<dbReference type="SMART" id="SM00906">
    <property type="entry name" value="Fungal_trans"/>
    <property type="match status" value="1"/>
</dbReference>
<feature type="compositionally biased region" description="Polar residues" evidence="7">
    <location>
        <begin position="1096"/>
        <end position="1111"/>
    </location>
</feature>
<dbReference type="GeneID" id="37030210"/>
<evidence type="ECO:0000313" key="10">
    <source>
        <dbReference type="Proteomes" id="UP000245884"/>
    </source>
</evidence>
<evidence type="ECO:0000256" key="7">
    <source>
        <dbReference type="SAM" id="MobiDB-lite"/>
    </source>
</evidence>
<evidence type="ECO:0000256" key="4">
    <source>
        <dbReference type="ARBA" id="ARBA00023125"/>
    </source>
</evidence>
<dbReference type="Gene3D" id="4.10.240.10">
    <property type="entry name" value="Zn(2)-C6 fungal-type DNA-binding domain"/>
    <property type="match status" value="1"/>
</dbReference>
<dbReference type="Pfam" id="PF00172">
    <property type="entry name" value="Zn_clus"/>
    <property type="match status" value="1"/>
</dbReference>
<dbReference type="InterPro" id="IPR007219">
    <property type="entry name" value="XnlR_reg_dom"/>
</dbReference>
<gene>
    <name evidence="9" type="ORF">BDZ90DRAFT_261531</name>
</gene>
<dbReference type="STRING" id="1569628.A0A316UML5"/>
<dbReference type="RefSeq" id="XP_025360816.1">
    <property type="nucleotide sequence ID" value="XM_025508387.1"/>
</dbReference>
<feature type="compositionally biased region" description="Polar residues" evidence="7">
    <location>
        <begin position="269"/>
        <end position="290"/>
    </location>
</feature>
<dbReference type="EMBL" id="KZ819672">
    <property type="protein sequence ID" value="PWN26204.1"/>
    <property type="molecule type" value="Genomic_DNA"/>
</dbReference>
<keyword evidence="4" id="KW-0238">DNA-binding</keyword>
<dbReference type="Proteomes" id="UP000245884">
    <property type="component" value="Unassembled WGS sequence"/>
</dbReference>
<dbReference type="CDD" id="cd00067">
    <property type="entry name" value="GAL4"/>
    <property type="match status" value="1"/>
</dbReference>
<feature type="compositionally biased region" description="Low complexity" evidence="7">
    <location>
        <begin position="1193"/>
        <end position="1217"/>
    </location>
</feature>
<dbReference type="SMART" id="SM00066">
    <property type="entry name" value="GAL4"/>
    <property type="match status" value="1"/>
</dbReference>
<feature type="region of interest" description="Disordered" evidence="7">
    <location>
        <begin position="84"/>
        <end position="412"/>
    </location>
</feature>
<proteinExistence type="predicted"/>
<feature type="compositionally biased region" description="Acidic residues" evidence="7">
    <location>
        <begin position="389"/>
        <end position="403"/>
    </location>
</feature>
<dbReference type="PANTHER" id="PTHR31845">
    <property type="entry name" value="FINGER DOMAIN PROTEIN, PUTATIVE-RELATED"/>
    <property type="match status" value="1"/>
</dbReference>
<keyword evidence="6" id="KW-0539">Nucleus</keyword>
<comment type="subcellular location">
    <subcellularLocation>
        <location evidence="1">Nucleus</location>
    </subcellularLocation>
</comment>
<dbReference type="GO" id="GO:0000976">
    <property type="term" value="F:transcription cis-regulatory region binding"/>
    <property type="evidence" value="ECO:0007669"/>
    <property type="project" value="TreeGrafter"/>
</dbReference>
<feature type="region of interest" description="Disordered" evidence="7">
    <location>
        <begin position="1170"/>
        <end position="1225"/>
    </location>
</feature>
<dbReference type="PANTHER" id="PTHR31845:SF19">
    <property type="entry name" value="TRANSCRIPTION FACTOR DOMAIN-CONTAINING PROTEIN"/>
    <property type="match status" value="1"/>
</dbReference>
<dbReference type="InterPro" id="IPR001138">
    <property type="entry name" value="Zn2Cys6_DnaBD"/>
</dbReference>
<evidence type="ECO:0000256" key="1">
    <source>
        <dbReference type="ARBA" id="ARBA00004123"/>
    </source>
</evidence>
<dbReference type="OrthoDB" id="3163292at2759"/>
<evidence type="ECO:0000256" key="6">
    <source>
        <dbReference type="ARBA" id="ARBA00023242"/>
    </source>
</evidence>
<evidence type="ECO:0000256" key="3">
    <source>
        <dbReference type="ARBA" id="ARBA00023015"/>
    </source>
</evidence>
<dbReference type="SUPFAM" id="SSF57701">
    <property type="entry name" value="Zn2/Cys6 DNA-binding domain"/>
    <property type="match status" value="1"/>
</dbReference>
<dbReference type="PROSITE" id="PS00463">
    <property type="entry name" value="ZN2_CY6_FUNGAL_1"/>
    <property type="match status" value="1"/>
</dbReference>
<name>A0A316UML5_9BASI</name>
<keyword evidence="3" id="KW-0805">Transcription regulation</keyword>
<evidence type="ECO:0000256" key="2">
    <source>
        <dbReference type="ARBA" id="ARBA00022723"/>
    </source>
</evidence>
<feature type="compositionally biased region" description="Polar residues" evidence="7">
    <location>
        <begin position="193"/>
        <end position="215"/>
    </location>
</feature>
<keyword evidence="5" id="KW-0804">Transcription</keyword>